<dbReference type="NCBIfam" id="TIGR03021">
    <property type="entry name" value="pilP_fam"/>
    <property type="match status" value="1"/>
</dbReference>
<dbReference type="AlphaFoldDB" id="L8MBJ8"/>
<gene>
    <name evidence="2" type="ORF">KF707C_p50</name>
</gene>
<dbReference type="EMBL" id="AP014863">
    <property type="protein sequence ID" value="BAU77394.1"/>
    <property type="molecule type" value="Genomic_DNA"/>
</dbReference>
<evidence type="ECO:0000313" key="2">
    <source>
        <dbReference type="EMBL" id="BAU77394.1"/>
    </source>
</evidence>
<evidence type="ECO:0000256" key="1">
    <source>
        <dbReference type="SAM" id="MobiDB-lite"/>
    </source>
</evidence>
<keyword evidence="3" id="KW-1185">Reference proteome</keyword>
<name>L8MBJ8_METFU</name>
<protein>
    <submittedName>
        <fullName evidence="2">Uncharacterized protein</fullName>
    </submittedName>
</protein>
<organism evidence="2 3">
    <name type="scientific">Metapseudomonas furukawaii</name>
    <name type="common">Pseudomonas furukawaii</name>
    <dbReference type="NCBI Taxonomy" id="1149133"/>
    <lineage>
        <taxon>Bacteria</taxon>
        <taxon>Pseudomonadati</taxon>
        <taxon>Pseudomonadota</taxon>
        <taxon>Gammaproteobacteria</taxon>
        <taxon>Pseudomonadales</taxon>
        <taxon>Pseudomonadaceae</taxon>
        <taxon>Metapseudomonas</taxon>
    </lineage>
</organism>
<accession>L8MBJ8</accession>
<dbReference type="Proteomes" id="UP000218554">
    <property type="component" value="Plasmid pKF707"/>
</dbReference>
<geneLocation type="plasmid" evidence="2 3">
    <name>pKF707</name>
</geneLocation>
<keyword evidence="2" id="KW-0614">Plasmid</keyword>
<feature type="region of interest" description="Disordered" evidence="1">
    <location>
        <begin position="84"/>
        <end position="113"/>
    </location>
</feature>
<accession>A0A143T060</accession>
<feature type="compositionally biased region" description="Low complexity" evidence="1">
    <location>
        <begin position="86"/>
        <end position="103"/>
    </location>
</feature>
<feature type="region of interest" description="Disordered" evidence="1">
    <location>
        <begin position="1"/>
        <end position="22"/>
    </location>
</feature>
<dbReference type="InterPro" id="IPR022753">
    <property type="entry name" value="T4SS_pilus_biogen_PilP"/>
</dbReference>
<dbReference type="KEGG" id="pfuw:KF707C_p50"/>
<reference evidence="2 3" key="1">
    <citation type="journal article" date="2018" name="Int. J. Syst. Evol. Microbiol.">
        <title>Pseudomonas furukawaii sp. nov., a polychlorinated biphenyl-degrading bacterium isolated from biphenyl-contaminated soil in Japan.</title>
        <authorList>
            <person name="Kimura N."/>
            <person name="Watanabe T."/>
            <person name="Suenaga H."/>
            <person name="Fujihara H."/>
            <person name="Futagami T."/>
            <person name="Goto M."/>
            <person name="Hanada S."/>
            <person name="Hirose J."/>
        </authorList>
    </citation>
    <scope>NUCLEOTIDE SEQUENCE [LARGE SCALE GENOMIC DNA]</scope>
    <source>
        <strain evidence="3">DSM 10086 / NBRC 110670 / KF707</strain>
    </source>
</reference>
<sequence length="113" mass="11544">MKAGDDPMAQSNSAPPVVASDLPTVTGVSGVSGRLVATFRYPNGGTASASSGTEIAGGFVVSEVSLNRVVLTKGDRRFPLQSGVVTQQPTQQQPLLPGQFPTLSQPPVAIPAQ</sequence>
<evidence type="ECO:0000313" key="3">
    <source>
        <dbReference type="Proteomes" id="UP000218554"/>
    </source>
</evidence>
<proteinExistence type="predicted"/>